<sequence>MKREPARDSWDGRIAVPGDRDRTR</sequence>
<evidence type="ECO:0000256" key="1">
    <source>
        <dbReference type="SAM" id="MobiDB-lite"/>
    </source>
</evidence>
<reference evidence="2" key="2">
    <citation type="journal article" date="2015" name="Data Brief">
        <title>Shoot transcriptome of the giant reed, Arundo donax.</title>
        <authorList>
            <person name="Barrero R.A."/>
            <person name="Guerrero F.D."/>
            <person name="Moolhuijzen P."/>
            <person name="Goolsby J.A."/>
            <person name="Tidwell J."/>
            <person name="Bellgard S.E."/>
            <person name="Bellgard M.I."/>
        </authorList>
    </citation>
    <scope>NUCLEOTIDE SEQUENCE</scope>
    <source>
        <tissue evidence="2">Shoot tissue taken approximately 20 cm above the soil surface</tissue>
    </source>
</reference>
<dbReference type="AlphaFoldDB" id="A0A0A9HVA0"/>
<protein>
    <submittedName>
        <fullName evidence="2">Uncharacterized protein</fullName>
    </submittedName>
</protein>
<dbReference type="EMBL" id="GBRH01158147">
    <property type="protein sequence ID" value="JAE39749.1"/>
    <property type="molecule type" value="Transcribed_RNA"/>
</dbReference>
<name>A0A0A9HVA0_ARUDO</name>
<proteinExistence type="predicted"/>
<organism evidence="2">
    <name type="scientific">Arundo donax</name>
    <name type="common">Giant reed</name>
    <name type="synonym">Donax arundinaceus</name>
    <dbReference type="NCBI Taxonomy" id="35708"/>
    <lineage>
        <taxon>Eukaryota</taxon>
        <taxon>Viridiplantae</taxon>
        <taxon>Streptophyta</taxon>
        <taxon>Embryophyta</taxon>
        <taxon>Tracheophyta</taxon>
        <taxon>Spermatophyta</taxon>
        <taxon>Magnoliopsida</taxon>
        <taxon>Liliopsida</taxon>
        <taxon>Poales</taxon>
        <taxon>Poaceae</taxon>
        <taxon>PACMAD clade</taxon>
        <taxon>Arundinoideae</taxon>
        <taxon>Arundineae</taxon>
        <taxon>Arundo</taxon>
    </lineage>
</organism>
<accession>A0A0A9HVA0</accession>
<reference evidence="2" key="1">
    <citation type="submission" date="2014-09" db="EMBL/GenBank/DDBJ databases">
        <authorList>
            <person name="Magalhaes I.L.F."/>
            <person name="Oliveira U."/>
            <person name="Santos F.R."/>
            <person name="Vidigal T.H.D.A."/>
            <person name="Brescovit A.D."/>
            <person name="Santos A.J."/>
        </authorList>
    </citation>
    <scope>NUCLEOTIDE SEQUENCE</scope>
    <source>
        <tissue evidence="2">Shoot tissue taken approximately 20 cm above the soil surface</tissue>
    </source>
</reference>
<evidence type="ECO:0000313" key="2">
    <source>
        <dbReference type="EMBL" id="JAE39749.1"/>
    </source>
</evidence>
<feature type="compositionally biased region" description="Basic and acidic residues" evidence="1">
    <location>
        <begin position="1"/>
        <end position="11"/>
    </location>
</feature>
<feature type="region of interest" description="Disordered" evidence="1">
    <location>
        <begin position="1"/>
        <end position="24"/>
    </location>
</feature>